<dbReference type="GO" id="GO:0000155">
    <property type="term" value="F:phosphorelay sensor kinase activity"/>
    <property type="evidence" value="ECO:0007669"/>
    <property type="project" value="InterPro"/>
</dbReference>
<organism evidence="6 7">
    <name type="scientific">Granulicella aggregans</name>
    <dbReference type="NCBI Taxonomy" id="474949"/>
    <lineage>
        <taxon>Bacteria</taxon>
        <taxon>Pseudomonadati</taxon>
        <taxon>Acidobacteriota</taxon>
        <taxon>Terriglobia</taxon>
        <taxon>Terriglobales</taxon>
        <taxon>Acidobacteriaceae</taxon>
        <taxon>Granulicella</taxon>
    </lineage>
</organism>
<name>A0A7W8E7J6_9BACT</name>
<dbReference type="SUPFAM" id="SSF55874">
    <property type="entry name" value="ATPase domain of HSP90 chaperone/DNA topoisomerase II/histidine kinase"/>
    <property type="match status" value="1"/>
</dbReference>
<dbReference type="InterPro" id="IPR003594">
    <property type="entry name" value="HATPase_dom"/>
</dbReference>
<dbReference type="Gene3D" id="1.20.5.1930">
    <property type="match status" value="1"/>
</dbReference>
<dbReference type="PANTHER" id="PTHR24421">
    <property type="entry name" value="NITRATE/NITRITE SENSOR PROTEIN NARX-RELATED"/>
    <property type="match status" value="1"/>
</dbReference>
<reference evidence="6 7" key="1">
    <citation type="submission" date="2020-08" db="EMBL/GenBank/DDBJ databases">
        <title>Genomic Encyclopedia of Type Strains, Phase IV (KMG-V): Genome sequencing to study the core and pangenomes of soil and plant-associated prokaryotes.</title>
        <authorList>
            <person name="Whitman W."/>
        </authorList>
    </citation>
    <scope>NUCLEOTIDE SEQUENCE [LARGE SCALE GENOMIC DNA]</scope>
    <source>
        <strain evidence="6 7">M8UP14</strain>
    </source>
</reference>
<keyword evidence="2 6" id="KW-0418">Kinase</keyword>
<dbReference type="Gene3D" id="3.30.565.10">
    <property type="entry name" value="Histidine kinase-like ATPase, C-terminal domain"/>
    <property type="match status" value="1"/>
</dbReference>
<dbReference type="RefSeq" id="WP_184222555.1">
    <property type="nucleotide sequence ID" value="NZ_JACHIP010000012.1"/>
</dbReference>
<evidence type="ECO:0000256" key="4">
    <source>
        <dbReference type="SAM" id="Phobius"/>
    </source>
</evidence>
<keyword evidence="4" id="KW-0472">Membrane</keyword>
<evidence type="ECO:0000313" key="7">
    <source>
        <dbReference type="Proteomes" id="UP000540989"/>
    </source>
</evidence>
<sequence length="447" mass="49765">MKPSDYSKIGTRLTLAFALLIALILAGNSIVIWQFHLARVETDRLTSANRQLNAILQLQVGLLAFHQRLDDLARSGNAQHLTTEVGPLRLAFLNQINQTREVAARPPTANADRDILPVLDTIEVALPGQLDAISGLAEAGDWESVQRRLDKELKPIETQTSVLVERIQHQASRERTESASKMSGLQQRTIVIVPIMAISTFCFAAFFGWAVARRIVELRLEERTGERTRIARELHDSLLQSLHGLMFEFQAARNMFQKRPDEALQALDNAIMGTEQAIVESQDAIVDLRSTAMCEDDLPQLLRLTGESLATAGTGEHKSPSFGLIVEGQQRVLTAAIQDEVYRIAREVLRNAFRHAQATRVQAEICYGKDQLQLRVWDDGRGMDHRVMERGIRPGHWGLPGVRERAHQIGAKLDVRSEAGTGTEIQLNVTASVAYQKNLNRSRSGAT</sequence>
<dbReference type="GO" id="GO:0016020">
    <property type="term" value="C:membrane"/>
    <property type="evidence" value="ECO:0007669"/>
    <property type="project" value="InterPro"/>
</dbReference>
<proteinExistence type="predicted"/>
<keyword evidence="3" id="KW-0902">Two-component regulatory system</keyword>
<evidence type="ECO:0000313" key="6">
    <source>
        <dbReference type="EMBL" id="MBB5060335.1"/>
    </source>
</evidence>
<feature type="transmembrane region" description="Helical" evidence="4">
    <location>
        <begin position="190"/>
        <end position="212"/>
    </location>
</feature>
<dbReference type="SMART" id="SM00387">
    <property type="entry name" value="HATPase_c"/>
    <property type="match status" value="1"/>
</dbReference>
<accession>A0A7W8E7J6</accession>
<dbReference type="InterPro" id="IPR050482">
    <property type="entry name" value="Sensor_HK_TwoCompSys"/>
</dbReference>
<dbReference type="GO" id="GO:0046983">
    <property type="term" value="F:protein dimerization activity"/>
    <property type="evidence" value="ECO:0007669"/>
    <property type="project" value="InterPro"/>
</dbReference>
<protein>
    <submittedName>
        <fullName evidence="6">Signal transduction histidine kinase</fullName>
    </submittedName>
</protein>
<comment type="caution">
    <text evidence="6">The sequence shown here is derived from an EMBL/GenBank/DDBJ whole genome shotgun (WGS) entry which is preliminary data.</text>
</comment>
<dbReference type="CDD" id="cd16917">
    <property type="entry name" value="HATPase_UhpB-NarQ-NarX-like"/>
    <property type="match status" value="1"/>
</dbReference>
<dbReference type="EMBL" id="JACHIP010000012">
    <property type="protein sequence ID" value="MBB5060335.1"/>
    <property type="molecule type" value="Genomic_DNA"/>
</dbReference>
<keyword evidence="7" id="KW-1185">Reference proteome</keyword>
<keyword evidence="1" id="KW-0808">Transferase</keyword>
<dbReference type="AlphaFoldDB" id="A0A7W8E7J6"/>
<keyword evidence="4" id="KW-1133">Transmembrane helix</keyword>
<keyword evidence="4" id="KW-0812">Transmembrane</keyword>
<feature type="domain" description="Histidine kinase/HSP90-like ATPase" evidence="5">
    <location>
        <begin position="336"/>
        <end position="433"/>
    </location>
</feature>
<evidence type="ECO:0000256" key="3">
    <source>
        <dbReference type="ARBA" id="ARBA00023012"/>
    </source>
</evidence>
<dbReference type="PANTHER" id="PTHR24421:SF62">
    <property type="entry name" value="SENSORY TRANSDUCTION HISTIDINE KINASE"/>
    <property type="match status" value="1"/>
</dbReference>
<dbReference type="Pfam" id="PF07730">
    <property type="entry name" value="HisKA_3"/>
    <property type="match status" value="1"/>
</dbReference>
<dbReference type="Proteomes" id="UP000540989">
    <property type="component" value="Unassembled WGS sequence"/>
</dbReference>
<dbReference type="InterPro" id="IPR036890">
    <property type="entry name" value="HATPase_C_sf"/>
</dbReference>
<evidence type="ECO:0000259" key="5">
    <source>
        <dbReference type="SMART" id="SM00387"/>
    </source>
</evidence>
<evidence type="ECO:0000256" key="1">
    <source>
        <dbReference type="ARBA" id="ARBA00022679"/>
    </source>
</evidence>
<evidence type="ECO:0000256" key="2">
    <source>
        <dbReference type="ARBA" id="ARBA00022777"/>
    </source>
</evidence>
<dbReference type="InterPro" id="IPR011712">
    <property type="entry name" value="Sig_transdc_His_kin_sub3_dim/P"/>
</dbReference>
<gene>
    <name evidence="6" type="ORF">HDF16_005071</name>
</gene>
<dbReference type="Pfam" id="PF02518">
    <property type="entry name" value="HATPase_c"/>
    <property type="match status" value="1"/>
</dbReference>